<gene>
    <name evidence="1" type="ORF">FPZ11_12455</name>
</gene>
<reference evidence="1 2" key="1">
    <citation type="submission" date="2019-07" db="EMBL/GenBank/DDBJ databases">
        <title>Full genome sequence of Humibacter sp. WJ7-1.</title>
        <authorList>
            <person name="Im W.-T."/>
        </authorList>
    </citation>
    <scope>NUCLEOTIDE SEQUENCE [LARGE SCALE GENOMIC DNA]</scope>
    <source>
        <strain evidence="1 2">WJ7-1</strain>
    </source>
</reference>
<keyword evidence="2" id="KW-1185">Reference proteome</keyword>
<name>A0A5B8M7P1_9MICO</name>
<accession>A0A5B8M7P1</accession>
<evidence type="ECO:0000313" key="1">
    <source>
        <dbReference type="EMBL" id="QDZ15460.1"/>
    </source>
</evidence>
<evidence type="ECO:0000313" key="2">
    <source>
        <dbReference type="Proteomes" id="UP000320216"/>
    </source>
</evidence>
<sequence length="302" mass="32934">MRCACARPDDAGLSDPADTIQTQTSCRCGVRLRGEHVRHTPIDGFWQVEYDDPHDEFVDVGNTNVSLRRTAFTVYADGRFLQIRTDSGRRPPTTWPPSEAERVSLFRSSTASAGRFRYDQNADDAAAHTGAVAHTVTMAPDPRDVGARFDCAVTIDGDTAEVRGTDPHGASVHERWRRLSRRGATPLAGAWASGDDDDRWMLLVTAGHYGVVHSKAVSVELPETGELGDADVLAVFESFGSNAGAIVQTATSFDNHPFVASNSSGYEARKHESFFLSSVESDRLMIGFEDDGSDALPWTRLD</sequence>
<organism evidence="1 2">
    <name type="scientific">Humibacter ginsenosidimutans</name>
    <dbReference type="NCBI Taxonomy" id="2599293"/>
    <lineage>
        <taxon>Bacteria</taxon>
        <taxon>Bacillati</taxon>
        <taxon>Actinomycetota</taxon>
        <taxon>Actinomycetes</taxon>
        <taxon>Micrococcales</taxon>
        <taxon>Microbacteriaceae</taxon>
        <taxon>Humibacter</taxon>
    </lineage>
</organism>
<protein>
    <submittedName>
        <fullName evidence="1">Lipocalin-like domain-containing protein</fullName>
    </submittedName>
</protein>
<proteinExistence type="predicted"/>
<dbReference type="KEGG" id="huw:FPZ11_12455"/>
<dbReference type="EMBL" id="CP042305">
    <property type="protein sequence ID" value="QDZ15460.1"/>
    <property type="molecule type" value="Genomic_DNA"/>
</dbReference>
<dbReference type="Proteomes" id="UP000320216">
    <property type="component" value="Chromosome"/>
</dbReference>
<dbReference type="AlphaFoldDB" id="A0A5B8M7P1"/>